<evidence type="ECO:0000313" key="2">
    <source>
        <dbReference type="EMBL" id="MBS3696933.1"/>
    </source>
</evidence>
<dbReference type="PROSITE" id="PS50965">
    <property type="entry name" value="NERD"/>
    <property type="match status" value="1"/>
</dbReference>
<comment type="caution">
    <text evidence="2">The sequence shown here is derived from an EMBL/GenBank/DDBJ whole genome shotgun (WGS) entry which is preliminary data.</text>
</comment>
<keyword evidence="3" id="KW-1185">Reference proteome</keyword>
<feature type="domain" description="NERD" evidence="1">
    <location>
        <begin position="28"/>
        <end position="136"/>
    </location>
</feature>
<accession>A0ABS5MLY9</accession>
<evidence type="ECO:0000259" key="1">
    <source>
        <dbReference type="PROSITE" id="PS50965"/>
    </source>
</evidence>
<reference evidence="2 3" key="1">
    <citation type="submission" date="2021-05" db="EMBL/GenBank/DDBJ databases">
        <title>Staphylococcus fleurettii isolated from lake water in First Nation community in Manitoba, Canada.</title>
        <authorList>
            <person name="Bashar S."/>
            <person name="Murdock A."/>
            <person name="Patidar R."/>
            <person name="Golding G."/>
            <person name="Farenhorst A."/>
            <person name="Kumar A."/>
        </authorList>
    </citation>
    <scope>NUCLEOTIDE SEQUENCE [LARGE SCALE GENOMIC DNA]</scope>
    <source>
        <strain evidence="2 3">SF002</strain>
    </source>
</reference>
<organism evidence="2 3">
    <name type="scientific">Mammaliicoccus fleurettii</name>
    <dbReference type="NCBI Taxonomy" id="150056"/>
    <lineage>
        <taxon>Bacteria</taxon>
        <taxon>Bacillati</taxon>
        <taxon>Bacillota</taxon>
        <taxon>Bacilli</taxon>
        <taxon>Bacillales</taxon>
        <taxon>Staphylococcaceae</taxon>
        <taxon>Mammaliicoccus</taxon>
    </lineage>
</organism>
<dbReference type="RefSeq" id="WP_203153720.1">
    <property type="nucleotide sequence ID" value="NZ_JAAQPD010000003.1"/>
</dbReference>
<evidence type="ECO:0000313" key="3">
    <source>
        <dbReference type="Proteomes" id="UP000681586"/>
    </source>
</evidence>
<dbReference type="Pfam" id="PF08378">
    <property type="entry name" value="NERD"/>
    <property type="match status" value="1"/>
</dbReference>
<name>A0ABS5MLY9_9STAP</name>
<gene>
    <name evidence="2" type="ORF">JJQ58_05600</name>
</gene>
<dbReference type="EMBL" id="JAGXBM010000005">
    <property type="protein sequence ID" value="MBS3696933.1"/>
    <property type="molecule type" value="Genomic_DNA"/>
</dbReference>
<sequence>MDSHKYLLALQNRIILEKIEDETKNYIIGLEGEVCIKGLLDKYKQSNYIYNLNLNYKNRVQIDFLVISDDTIFHLEVKHYSGDYSIHEGQLLNEYGTMFYTPFQQIKRAHYELNHVITHYNINRELKSFLVFSNPKFTLKTHIPNNINVLLPTELHKLQYMFKNNKSIENSRILKIFKSNHSDFSHIYNNVNKIPIEHLRKGLKCPRCKRLYKTTLEINKKYLVCEACLYKIARQNLYLYNLKELYICKKEPFTLNEAQKWCQLVNSLTIRRVVEKYFKSIDKNPKKYYLDNEEL</sequence>
<dbReference type="Proteomes" id="UP000681586">
    <property type="component" value="Unassembled WGS sequence"/>
</dbReference>
<protein>
    <submittedName>
        <fullName evidence="2">NERD domain-containing protein</fullName>
    </submittedName>
</protein>
<proteinExistence type="predicted"/>
<dbReference type="InterPro" id="IPR011528">
    <property type="entry name" value="NERD"/>
</dbReference>